<proteinExistence type="predicted"/>
<reference evidence="2" key="1">
    <citation type="submission" date="2020-06" db="EMBL/GenBank/DDBJ databases">
        <title>REHAB project genomes.</title>
        <authorList>
            <person name="Shaw L.P."/>
        </authorList>
    </citation>
    <scope>NUCLEOTIDE SEQUENCE [LARGE SCALE GENOMIC DNA]</scope>
    <source>
        <strain evidence="2">RHBSTW-00398</strain>
    </source>
</reference>
<gene>
    <name evidence="1" type="ORF">HV183_09900</name>
</gene>
<name>A0AAE7KYM0_CITFR</name>
<dbReference type="AlphaFoldDB" id="A0AAE7KYM0"/>
<evidence type="ECO:0000313" key="1">
    <source>
        <dbReference type="EMBL" id="QLO13720.1"/>
    </source>
</evidence>
<sequence>MKFHVEDINAYENCNGKNTDAKVKVTTKENSLPDISISVSIPLNWDCTLEQTKEALIQEAKQKLQKVVNSF</sequence>
<organism evidence="1 2">
    <name type="scientific">Citrobacter freundii</name>
    <dbReference type="NCBI Taxonomy" id="546"/>
    <lineage>
        <taxon>Bacteria</taxon>
        <taxon>Pseudomonadati</taxon>
        <taxon>Pseudomonadota</taxon>
        <taxon>Gammaproteobacteria</taxon>
        <taxon>Enterobacterales</taxon>
        <taxon>Enterobacteriaceae</taxon>
        <taxon>Citrobacter</taxon>
        <taxon>Citrobacter freundii complex</taxon>
    </lineage>
</organism>
<dbReference type="RefSeq" id="WP_181219513.1">
    <property type="nucleotide sequence ID" value="NZ_CP055538.1"/>
</dbReference>
<accession>A0AAE7KYM0</accession>
<protein>
    <submittedName>
        <fullName evidence="1">Uncharacterized protein</fullName>
    </submittedName>
</protein>
<dbReference type="Proteomes" id="UP000510650">
    <property type="component" value="Chromosome"/>
</dbReference>
<dbReference type="EMBL" id="CP055538">
    <property type="protein sequence ID" value="QLO13720.1"/>
    <property type="molecule type" value="Genomic_DNA"/>
</dbReference>
<evidence type="ECO:0000313" key="2">
    <source>
        <dbReference type="Proteomes" id="UP000510650"/>
    </source>
</evidence>